<feature type="compositionally biased region" description="Basic and acidic residues" evidence="1">
    <location>
        <begin position="35"/>
        <end position="50"/>
    </location>
</feature>
<evidence type="ECO:0000256" key="1">
    <source>
        <dbReference type="SAM" id="MobiDB-lite"/>
    </source>
</evidence>
<accession>A0ABT8FHN1</accession>
<dbReference type="EMBL" id="JAUHJQ010000006">
    <property type="protein sequence ID" value="MDN4174199.1"/>
    <property type="molecule type" value="Genomic_DNA"/>
</dbReference>
<name>A0ABT8FHN1_9ACTN</name>
<feature type="region of interest" description="Disordered" evidence="1">
    <location>
        <begin position="1"/>
        <end position="50"/>
    </location>
</feature>
<proteinExistence type="predicted"/>
<dbReference type="Proteomes" id="UP001168620">
    <property type="component" value="Unassembled WGS sequence"/>
</dbReference>
<dbReference type="RefSeq" id="WP_300953297.1">
    <property type="nucleotide sequence ID" value="NZ_JAUHJQ010000006.1"/>
</dbReference>
<reference evidence="2" key="1">
    <citation type="submission" date="2023-06" db="EMBL/GenBank/DDBJ databases">
        <title>Draft genome sequence of Nocardioides sp. SOB77.</title>
        <authorList>
            <person name="Zhang G."/>
        </authorList>
    </citation>
    <scope>NUCLEOTIDE SEQUENCE</scope>
    <source>
        <strain evidence="2">SOB77</strain>
    </source>
</reference>
<evidence type="ECO:0000313" key="3">
    <source>
        <dbReference type="Proteomes" id="UP001168620"/>
    </source>
</evidence>
<comment type="caution">
    <text evidence="2">The sequence shown here is derived from an EMBL/GenBank/DDBJ whole genome shotgun (WGS) entry which is preliminary data.</text>
</comment>
<protein>
    <submittedName>
        <fullName evidence="2">Uncharacterized protein</fullName>
    </submittedName>
</protein>
<gene>
    <name evidence="2" type="ORF">QWY28_14645</name>
</gene>
<evidence type="ECO:0000313" key="2">
    <source>
        <dbReference type="EMBL" id="MDN4174199.1"/>
    </source>
</evidence>
<sequence length="50" mass="4896">MLGTAERVAGAAGAAGAAGTKVLATSGLPDLPTTRARDEGGGNTRDEEVR</sequence>
<feature type="compositionally biased region" description="Low complexity" evidence="1">
    <location>
        <begin position="9"/>
        <end position="19"/>
    </location>
</feature>
<organism evidence="2 3">
    <name type="scientific">Nocardioides oceani</name>
    <dbReference type="NCBI Taxonomy" id="3058369"/>
    <lineage>
        <taxon>Bacteria</taxon>
        <taxon>Bacillati</taxon>
        <taxon>Actinomycetota</taxon>
        <taxon>Actinomycetes</taxon>
        <taxon>Propionibacteriales</taxon>
        <taxon>Nocardioidaceae</taxon>
        <taxon>Nocardioides</taxon>
    </lineage>
</organism>
<keyword evidence="3" id="KW-1185">Reference proteome</keyword>